<evidence type="ECO:0000256" key="1">
    <source>
        <dbReference type="SAM" id="Phobius"/>
    </source>
</evidence>
<reference evidence="2 3" key="1">
    <citation type="journal article" date="2022" name="Arch. Microbiol.">
        <title>Paraburkholderia bengalensis sp. nov. isolated from roots of Oryza sativa, IR64.</title>
        <authorList>
            <person name="Nag P."/>
            <person name="Mondal N."/>
            <person name="Sarkar J."/>
            <person name="Das S."/>
        </authorList>
    </citation>
    <scope>NUCLEOTIDE SEQUENCE [LARGE SCALE GENOMIC DNA]</scope>
    <source>
        <strain evidence="2 3">IR64_4_BI</strain>
    </source>
</reference>
<proteinExistence type="predicted"/>
<evidence type="ECO:0000313" key="2">
    <source>
        <dbReference type="EMBL" id="MEI5996811.1"/>
    </source>
</evidence>
<dbReference type="Proteomes" id="UP001386437">
    <property type="component" value="Unassembled WGS sequence"/>
</dbReference>
<feature type="transmembrane region" description="Helical" evidence="1">
    <location>
        <begin position="29"/>
        <end position="54"/>
    </location>
</feature>
<keyword evidence="1" id="KW-1133">Transmembrane helix</keyword>
<keyword evidence="1" id="KW-0472">Membrane</keyword>
<sequence>MTDAERRERYARSIALYETSTNLFNVATVFGFLGVMFFWLLPIAVVLLIAGMFVSRHADKVSPYGGKA</sequence>
<dbReference type="EMBL" id="JACFYJ010000006">
    <property type="protein sequence ID" value="MEI5996811.1"/>
    <property type="molecule type" value="Genomic_DNA"/>
</dbReference>
<evidence type="ECO:0000313" key="3">
    <source>
        <dbReference type="Proteomes" id="UP001386437"/>
    </source>
</evidence>
<comment type="caution">
    <text evidence="2">The sequence shown here is derived from an EMBL/GenBank/DDBJ whole genome shotgun (WGS) entry which is preliminary data.</text>
</comment>
<organism evidence="2 3">
    <name type="scientific">Paraburkholderia bengalensis</name>
    <dbReference type="NCBI Taxonomy" id="2747562"/>
    <lineage>
        <taxon>Bacteria</taxon>
        <taxon>Pseudomonadati</taxon>
        <taxon>Pseudomonadota</taxon>
        <taxon>Betaproteobacteria</taxon>
        <taxon>Burkholderiales</taxon>
        <taxon>Burkholderiaceae</taxon>
        <taxon>Paraburkholderia</taxon>
    </lineage>
</organism>
<protein>
    <submittedName>
        <fullName evidence="2">Uncharacterized protein</fullName>
    </submittedName>
</protein>
<keyword evidence="1" id="KW-0812">Transmembrane</keyword>
<accession>A0ABU8IMP4</accession>
<keyword evidence="3" id="KW-1185">Reference proteome</keyword>
<gene>
    <name evidence="2" type="ORF">H3V53_06235</name>
</gene>
<name>A0ABU8IMP4_9BURK</name>